<dbReference type="AlphaFoldDB" id="A0A091HZX4"/>
<dbReference type="STRING" id="9244.A0A091HZX4"/>
<accession>A0A091HZX4</accession>
<dbReference type="EMBL" id="KL218030">
    <property type="protein sequence ID" value="KFP01492.1"/>
    <property type="molecule type" value="Genomic_DNA"/>
</dbReference>
<feature type="non-terminal residue" evidence="1">
    <location>
        <position position="1"/>
    </location>
</feature>
<feature type="non-terminal residue" evidence="1">
    <location>
        <position position="137"/>
    </location>
</feature>
<dbReference type="Proteomes" id="UP000054308">
    <property type="component" value="Unassembled WGS sequence"/>
</dbReference>
<keyword evidence="2" id="KW-1185">Reference proteome</keyword>
<name>A0A091HZX4_CALAN</name>
<reference evidence="1 2" key="1">
    <citation type="submission" date="2014-04" db="EMBL/GenBank/DDBJ databases">
        <title>Genome evolution of avian class.</title>
        <authorList>
            <person name="Zhang G."/>
            <person name="Li C."/>
        </authorList>
    </citation>
    <scope>NUCLEOTIDE SEQUENCE [LARGE SCALE GENOMIC DNA]</scope>
    <source>
        <strain evidence="1">BGI_N300</strain>
    </source>
</reference>
<evidence type="ECO:0000313" key="2">
    <source>
        <dbReference type="Proteomes" id="UP000054308"/>
    </source>
</evidence>
<sequence length="137" mass="14240">VGQSIPLVDGDSVGDTIPRVHNNPSGTTRGIQGQHGLDGHVHGRGVEVRGSGEPKYLRHLLSVGLGVEGSLCQQHGVLLGSHPQLVVESVVPDFLHVIPVGDDAVLDGVLQGEDPSLALGLIPHVAVLLPHAHHHAL</sequence>
<evidence type="ECO:0000313" key="1">
    <source>
        <dbReference type="EMBL" id="KFP01492.1"/>
    </source>
</evidence>
<gene>
    <name evidence="1" type="ORF">N300_05059</name>
</gene>
<proteinExistence type="predicted"/>
<protein>
    <submittedName>
        <fullName evidence="1">Uncharacterized protein</fullName>
    </submittedName>
</protein>
<organism evidence="1 2">
    <name type="scientific">Calypte anna</name>
    <name type="common">Anna's hummingbird</name>
    <name type="synonym">Archilochus anna</name>
    <dbReference type="NCBI Taxonomy" id="9244"/>
    <lineage>
        <taxon>Eukaryota</taxon>
        <taxon>Metazoa</taxon>
        <taxon>Chordata</taxon>
        <taxon>Craniata</taxon>
        <taxon>Vertebrata</taxon>
        <taxon>Euteleostomi</taxon>
        <taxon>Archelosauria</taxon>
        <taxon>Archosauria</taxon>
        <taxon>Dinosauria</taxon>
        <taxon>Saurischia</taxon>
        <taxon>Theropoda</taxon>
        <taxon>Coelurosauria</taxon>
        <taxon>Aves</taxon>
        <taxon>Neognathae</taxon>
        <taxon>Neoaves</taxon>
        <taxon>Strisores</taxon>
        <taxon>Apodiformes</taxon>
        <taxon>Trochilidae</taxon>
        <taxon>Calypte</taxon>
    </lineage>
</organism>